<keyword evidence="2" id="KW-1185">Reference proteome</keyword>
<dbReference type="EMBL" id="FORM01000001">
    <property type="protein sequence ID" value="SFI49776.1"/>
    <property type="molecule type" value="Genomic_DNA"/>
</dbReference>
<name>A0A1I3IP94_9FLAO</name>
<dbReference type="AlphaFoldDB" id="A0A1I3IP94"/>
<dbReference type="RefSeq" id="WP_090836435.1">
    <property type="nucleotide sequence ID" value="NZ_FORM01000001.1"/>
</dbReference>
<dbReference type="STRING" id="1144750.SAMN05443431_10152"/>
<proteinExistence type="predicted"/>
<accession>A0A1I3IP94</accession>
<evidence type="ECO:0000313" key="1">
    <source>
        <dbReference type="EMBL" id="SFI49776.1"/>
    </source>
</evidence>
<gene>
    <name evidence="1" type="ORF">SAMN05443431_10152</name>
</gene>
<dbReference type="Proteomes" id="UP000199559">
    <property type="component" value="Unassembled WGS sequence"/>
</dbReference>
<organism evidence="1 2">
    <name type="scientific">Olleya namhaensis</name>
    <dbReference type="NCBI Taxonomy" id="1144750"/>
    <lineage>
        <taxon>Bacteria</taxon>
        <taxon>Pseudomonadati</taxon>
        <taxon>Bacteroidota</taxon>
        <taxon>Flavobacteriia</taxon>
        <taxon>Flavobacteriales</taxon>
        <taxon>Flavobacteriaceae</taxon>
    </lineage>
</organism>
<reference evidence="2" key="1">
    <citation type="submission" date="2016-10" db="EMBL/GenBank/DDBJ databases">
        <authorList>
            <person name="Varghese N."/>
            <person name="Submissions S."/>
        </authorList>
    </citation>
    <scope>NUCLEOTIDE SEQUENCE [LARGE SCALE GENOMIC DNA]</scope>
    <source>
        <strain evidence="2">DSM 28881</strain>
    </source>
</reference>
<protein>
    <submittedName>
        <fullName evidence="1">Uncharacterized protein</fullName>
    </submittedName>
</protein>
<sequence>MEELLTKLHEKTSEVFLENLKAKELFYFDDEISLDVLKTLMSLKRNNKYLNELMLKSSISIDELKYLDNEALKECFDYKYIIKGNSINSDKVFIGVNGIFEFYSMNNLNFRNGLIAYDANNFIQEKKLNLKSQEKVWCIFLLLFGADNIGSCFNTEALSQEKLKDYHNFFISIEKEMKKNEINLGKEIGWKTGKDSVFRKFITNNVDLPKTLLHFKKGKYQYYLDLTKRKNAKFLLDLILDKYEGEQRIMINDLFYDALMELSFRMPIELGEMNEDINKYIREELKG</sequence>
<evidence type="ECO:0000313" key="2">
    <source>
        <dbReference type="Proteomes" id="UP000199559"/>
    </source>
</evidence>